<evidence type="ECO:0000313" key="2">
    <source>
        <dbReference type="EMBL" id="UWM53657.1"/>
    </source>
</evidence>
<evidence type="ECO:0000313" key="3">
    <source>
        <dbReference type="Proteomes" id="UP001057580"/>
    </source>
</evidence>
<keyword evidence="1" id="KW-0812">Transmembrane</keyword>
<dbReference type="RefSeq" id="WP_260592651.1">
    <property type="nucleotide sequence ID" value="NZ_CP104003.1"/>
</dbReference>
<name>A0A9E7UA54_9EURY</name>
<dbReference type="EMBL" id="CP104003">
    <property type="protein sequence ID" value="UWM53657.1"/>
    <property type="molecule type" value="Genomic_DNA"/>
</dbReference>
<reference evidence="2" key="1">
    <citation type="submission" date="2022-09" db="EMBL/GenBank/DDBJ databases">
        <title>Diverse halophilic archaea isolated from saline environments.</title>
        <authorList>
            <person name="Cui H.-L."/>
        </authorList>
    </citation>
    <scope>NUCLEOTIDE SEQUENCE</scope>
    <source>
        <strain evidence="2">ZS-35-S2</strain>
    </source>
</reference>
<organism evidence="2 3">
    <name type="scientific">Salinirubellus salinus</name>
    <dbReference type="NCBI Taxonomy" id="1364945"/>
    <lineage>
        <taxon>Archaea</taxon>
        <taxon>Methanobacteriati</taxon>
        <taxon>Methanobacteriota</taxon>
        <taxon>Stenosarchaea group</taxon>
        <taxon>Halobacteria</taxon>
        <taxon>Halobacteriales</taxon>
        <taxon>Natronomonadaceae</taxon>
        <taxon>Salinirubellus</taxon>
    </lineage>
</organism>
<keyword evidence="3" id="KW-1185">Reference proteome</keyword>
<dbReference type="GeneID" id="74943986"/>
<keyword evidence="1" id="KW-0472">Membrane</keyword>
<proteinExistence type="predicted"/>
<keyword evidence="1" id="KW-1133">Transmembrane helix</keyword>
<protein>
    <submittedName>
        <fullName evidence="2">Uncharacterized protein</fullName>
    </submittedName>
</protein>
<sequence length="348" mass="37661">MQRRVATIYFVFFLVMGASAYSVIAVADSPQMELSGEELAQGDSFQVGDETYTVSTIEAEEGSVVGELVWTNESARYTETVSSNTTLNPAQFAFDGQDARYTTTLADGDSVEFNGSAATVDLNASAGSFDLVRDGNVTTTVAVNDSFAYEGNSTTVYSVTEDGATLVWGEPYTIYADNATRTFRAVQTFNVSQRLAADSAVENQTVTRDDGNEYVVYRANGTTELLSSYLPAPDEAVISEGSTVTYARNEAVVENVSADGVRFAWTGPSENSVELEEGSNVTLSDVQHVVYFPDEEHVQLSPDVGEYQETRKTQDAFKQRQNGLWGVTILSGASTFLIIALAFLPTKD</sequence>
<feature type="transmembrane region" description="Helical" evidence="1">
    <location>
        <begin position="323"/>
        <end position="344"/>
    </location>
</feature>
<dbReference type="KEGG" id="ssai:N0B31_16150"/>
<dbReference type="AlphaFoldDB" id="A0A9E7UA54"/>
<accession>A0A9E7UA54</accession>
<evidence type="ECO:0000256" key="1">
    <source>
        <dbReference type="SAM" id="Phobius"/>
    </source>
</evidence>
<dbReference type="Proteomes" id="UP001057580">
    <property type="component" value="Chromosome"/>
</dbReference>
<gene>
    <name evidence="2" type="ORF">N0B31_16150</name>
</gene>